<gene>
    <name evidence="2" type="ORF">DPMN_191281</name>
</gene>
<keyword evidence="1" id="KW-0812">Transmembrane</keyword>
<evidence type="ECO:0000313" key="3">
    <source>
        <dbReference type="Proteomes" id="UP000828390"/>
    </source>
</evidence>
<reference evidence="2" key="2">
    <citation type="submission" date="2020-11" db="EMBL/GenBank/DDBJ databases">
        <authorList>
            <person name="McCartney M.A."/>
            <person name="Auch B."/>
            <person name="Kono T."/>
            <person name="Mallez S."/>
            <person name="Becker A."/>
            <person name="Gohl D.M."/>
            <person name="Silverstein K.A.T."/>
            <person name="Koren S."/>
            <person name="Bechman K.B."/>
            <person name="Herman A."/>
            <person name="Abrahante J.E."/>
            <person name="Garbe J."/>
        </authorList>
    </citation>
    <scope>NUCLEOTIDE SEQUENCE</scope>
    <source>
        <strain evidence="2">Duluth1</strain>
        <tissue evidence="2">Whole animal</tissue>
    </source>
</reference>
<evidence type="ECO:0000313" key="2">
    <source>
        <dbReference type="EMBL" id="KAH3691140.1"/>
    </source>
</evidence>
<keyword evidence="1" id="KW-0472">Membrane</keyword>
<keyword evidence="1" id="KW-1133">Transmembrane helix</keyword>
<feature type="transmembrane region" description="Helical" evidence="1">
    <location>
        <begin position="6"/>
        <end position="24"/>
    </location>
</feature>
<dbReference type="AlphaFoldDB" id="A0A9D3Y027"/>
<accession>A0A9D3Y027</accession>
<name>A0A9D3Y027_DREPO</name>
<comment type="caution">
    <text evidence="2">The sequence shown here is derived from an EMBL/GenBank/DDBJ whole genome shotgun (WGS) entry which is preliminary data.</text>
</comment>
<dbReference type="EMBL" id="JAIWYP010000043">
    <property type="protein sequence ID" value="KAH3691140.1"/>
    <property type="molecule type" value="Genomic_DNA"/>
</dbReference>
<evidence type="ECO:0000256" key="1">
    <source>
        <dbReference type="SAM" id="Phobius"/>
    </source>
</evidence>
<proteinExistence type="predicted"/>
<protein>
    <submittedName>
        <fullName evidence="2">Uncharacterized protein</fullName>
    </submittedName>
</protein>
<sequence>MMQTSTIGTVLYFCGIWILLLNTFDVKGMSVHMDEDNDVKVEHDDSKEDINVDMLYHVNPTVHHFARHGLCNHIHGKIKFYRALAQHFVNISDDMKIQFILDICERRDHMLDKWVKELFDINNNGYISDFEKQRIEYR</sequence>
<reference evidence="2" key="1">
    <citation type="journal article" date="2019" name="bioRxiv">
        <title>The Genome of the Zebra Mussel, Dreissena polymorpha: A Resource for Invasive Species Research.</title>
        <authorList>
            <person name="McCartney M.A."/>
            <person name="Auch B."/>
            <person name="Kono T."/>
            <person name="Mallez S."/>
            <person name="Zhang Y."/>
            <person name="Obille A."/>
            <person name="Becker A."/>
            <person name="Abrahante J.E."/>
            <person name="Garbe J."/>
            <person name="Badalamenti J.P."/>
            <person name="Herman A."/>
            <person name="Mangelson H."/>
            <person name="Liachko I."/>
            <person name="Sullivan S."/>
            <person name="Sone E.D."/>
            <person name="Koren S."/>
            <person name="Silverstein K.A.T."/>
            <person name="Beckman K.B."/>
            <person name="Gohl D.M."/>
        </authorList>
    </citation>
    <scope>NUCLEOTIDE SEQUENCE</scope>
    <source>
        <strain evidence="2">Duluth1</strain>
        <tissue evidence="2">Whole animal</tissue>
    </source>
</reference>
<dbReference type="Proteomes" id="UP000828390">
    <property type="component" value="Unassembled WGS sequence"/>
</dbReference>
<keyword evidence="3" id="KW-1185">Reference proteome</keyword>
<organism evidence="2 3">
    <name type="scientific">Dreissena polymorpha</name>
    <name type="common">Zebra mussel</name>
    <name type="synonym">Mytilus polymorpha</name>
    <dbReference type="NCBI Taxonomy" id="45954"/>
    <lineage>
        <taxon>Eukaryota</taxon>
        <taxon>Metazoa</taxon>
        <taxon>Spiralia</taxon>
        <taxon>Lophotrochozoa</taxon>
        <taxon>Mollusca</taxon>
        <taxon>Bivalvia</taxon>
        <taxon>Autobranchia</taxon>
        <taxon>Heteroconchia</taxon>
        <taxon>Euheterodonta</taxon>
        <taxon>Imparidentia</taxon>
        <taxon>Neoheterodontei</taxon>
        <taxon>Myida</taxon>
        <taxon>Dreissenoidea</taxon>
        <taxon>Dreissenidae</taxon>
        <taxon>Dreissena</taxon>
    </lineage>
</organism>